<dbReference type="InterPro" id="IPR036420">
    <property type="entry name" value="BRCT_dom_sf"/>
</dbReference>
<feature type="domain" description="BRCT" evidence="3">
    <location>
        <begin position="558"/>
        <end position="653"/>
    </location>
</feature>
<feature type="region of interest" description="Disordered" evidence="2">
    <location>
        <begin position="761"/>
        <end position="812"/>
    </location>
</feature>
<dbReference type="SUPFAM" id="SSF52113">
    <property type="entry name" value="BRCT domain"/>
    <property type="match status" value="3"/>
</dbReference>
<evidence type="ECO:0000313" key="7">
    <source>
        <dbReference type="Proteomes" id="UP000572268"/>
    </source>
</evidence>
<proteinExistence type="predicted"/>
<evidence type="ECO:0000313" key="6">
    <source>
        <dbReference type="Proteomes" id="UP000570595"/>
    </source>
</evidence>
<dbReference type="Gene3D" id="3.40.50.10190">
    <property type="entry name" value="BRCT domain"/>
    <property type="match status" value="4"/>
</dbReference>
<dbReference type="PANTHER" id="PTHR13561">
    <property type="entry name" value="DNA REPLICATION REGULATOR DPB11-RELATED"/>
    <property type="match status" value="1"/>
</dbReference>
<reference evidence="6 7" key="1">
    <citation type="submission" date="2020-04" db="EMBL/GenBank/DDBJ databases">
        <title>Perkinsus olseni comparative genomics.</title>
        <authorList>
            <person name="Bogema D.R."/>
        </authorList>
    </citation>
    <scope>NUCLEOTIDE SEQUENCE [LARGE SCALE GENOMIC DNA]</scope>
    <source>
        <strain evidence="4">ATCC PRA-179</strain>
        <strain evidence="5">ATCC PRA-31</strain>
    </source>
</reference>
<dbReference type="EMBL" id="JABANN010000806">
    <property type="protein sequence ID" value="KAF4653474.1"/>
    <property type="molecule type" value="Genomic_DNA"/>
</dbReference>
<dbReference type="PROSITE" id="PS50172">
    <property type="entry name" value="BRCT"/>
    <property type="match status" value="4"/>
</dbReference>
<feature type="compositionally biased region" description="Polar residues" evidence="2">
    <location>
        <begin position="368"/>
        <end position="387"/>
    </location>
</feature>
<feature type="region of interest" description="Disordered" evidence="2">
    <location>
        <begin position="368"/>
        <end position="400"/>
    </location>
</feature>
<evidence type="ECO:0000256" key="1">
    <source>
        <dbReference type="ARBA" id="ARBA00022737"/>
    </source>
</evidence>
<evidence type="ECO:0000259" key="3">
    <source>
        <dbReference type="PROSITE" id="PS50172"/>
    </source>
</evidence>
<dbReference type="InterPro" id="IPR001357">
    <property type="entry name" value="BRCT_dom"/>
</dbReference>
<organism evidence="5 7">
    <name type="scientific">Perkinsus olseni</name>
    <name type="common">Perkinsus atlanticus</name>
    <dbReference type="NCBI Taxonomy" id="32597"/>
    <lineage>
        <taxon>Eukaryota</taxon>
        <taxon>Sar</taxon>
        <taxon>Alveolata</taxon>
        <taxon>Perkinsozoa</taxon>
        <taxon>Perkinsea</taxon>
        <taxon>Perkinsida</taxon>
        <taxon>Perkinsidae</taxon>
        <taxon>Perkinsus</taxon>
    </lineage>
</organism>
<dbReference type="SMART" id="SM00292">
    <property type="entry name" value="BRCT"/>
    <property type="match status" value="5"/>
</dbReference>
<dbReference type="GO" id="GO:0007095">
    <property type="term" value="P:mitotic G2 DNA damage checkpoint signaling"/>
    <property type="evidence" value="ECO:0007669"/>
    <property type="project" value="TreeGrafter"/>
</dbReference>
<dbReference type="CDD" id="cd00027">
    <property type="entry name" value="BRCT"/>
    <property type="match status" value="1"/>
</dbReference>
<name>A0A7J6L2S8_PEROL</name>
<feature type="domain" description="BRCT" evidence="3">
    <location>
        <begin position="121"/>
        <end position="210"/>
    </location>
</feature>
<dbReference type="PANTHER" id="PTHR13561:SF20">
    <property type="entry name" value="DNA TOPOISOMERASE 2-BINDING PROTEIN 1"/>
    <property type="match status" value="1"/>
</dbReference>
<dbReference type="AlphaFoldDB" id="A0A7J6L2S8"/>
<dbReference type="GO" id="GO:0033314">
    <property type="term" value="P:mitotic DNA replication checkpoint signaling"/>
    <property type="evidence" value="ECO:0007669"/>
    <property type="project" value="TreeGrafter"/>
</dbReference>
<dbReference type="OrthoDB" id="463904at2759"/>
<dbReference type="GO" id="GO:0006270">
    <property type="term" value="P:DNA replication initiation"/>
    <property type="evidence" value="ECO:0007669"/>
    <property type="project" value="TreeGrafter"/>
</dbReference>
<dbReference type="EMBL" id="JABAHT010000812">
    <property type="protein sequence ID" value="KAF4651709.1"/>
    <property type="molecule type" value="Genomic_DNA"/>
</dbReference>
<evidence type="ECO:0000256" key="2">
    <source>
        <dbReference type="SAM" id="MobiDB-lite"/>
    </source>
</evidence>
<feature type="domain" description="BRCT" evidence="3">
    <location>
        <begin position="455"/>
        <end position="545"/>
    </location>
</feature>
<feature type="domain" description="BRCT" evidence="3">
    <location>
        <begin position="667"/>
        <end position="762"/>
    </location>
</feature>
<comment type="caution">
    <text evidence="5">The sequence shown here is derived from an EMBL/GenBank/DDBJ whole genome shotgun (WGS) entry which is preliminary data.</text>
</comment>
<sequence>MKGEGRRVVGRPYYEKYLSTSSDPRPDIPVIYDDILEGQKVSTTGLPLPQREQISRLLPWMGGYDRRELTEDLDILICGSVDLKNAKYRAAAHDLKAALKLPAFIDECWKLKARPHDERKFALKVFQGMRFCFLGTSTEVRAHFKSVAMSNGAASVESRLEQCDVAVIDDVFNETALEEATRRGVIVAPTAWIEKCSAEGRTVPVEGEFKPQSMREILKQTKVVPDSACLPMLGPLAGQLVCLEPLRKEKDGSYEKYRRLCWSCGMLTCDDLFETTSPDHPEPTANIVLFPNDRTREYEIVKRATKAELTGTSSSSSSNLLPFKVHADWLEHVSEVGPSGTDCDILAYRVGSVKIRLKRSATMATSTWVDPSQNSRSGIPMASQSSLRGAGLPPRQVKRTRTGQIYPHTTVNRTMSRGPLAAGMMSIGDSAGMGLDSASLPATQHEALTRDGGRSPRGIFAGKNIVVLGFTDTGKERAVAMQLKNHGANLEALTGFGTSNVFAYVLEDGTSAPPNASSESLQVSARWVLGCAESQSLLPVSSSVLYKPCCSRLPLPRFTGVSAMLTDKNKEIFEETKRLVRALGGRAYTTAEVRNSSPGIRISHIICYDSAQVTTRQNLINWAKKCKAIIVFTEWLYACLRQGERVSEQPFTLVLHQEPKRKSLGGSEILPLRGFTVYIEGDGEDLSELDALIDSTGAARSSGWPGHRVPTDCLQTRVAVLLGELKRSSVVQAGCRCPQVRPEWLRECRQQGRAVAPEAFPADFTSSSPRKSMAPSRVEAPCDGVTWDNDTKAKLSKATGRKERIDAASTGG</sequence>
<gene>
    <name evidence="5" type="ORF">FOL46_009182</name>
    <name evidence="4" type="ORF">FOZ61_010256</name>
</gene>
<evidence type="ECO:0000313" key="5">
    <source>
        <dbReference type="EMBL" id="KAF4653474.1"/>
    </source>
</evidence>
<accession>A0A7J6L2S8</accession>
<evidence type="ECO:0000313" key="4">
    <source>
        <dbReference type="EMBL" id="KAF4651709.1"/>
    </source>
</evidence>
<protein>
    <recommendedName>
        <fullName evidence="3">BRCT domain-containing protein</fullName>
    </recommendedName>
</protein>
<dbReference type="Proteomes" id="UP000570595">
    <property type="component" value="Unassembled WGS sequence"/>
</dbReference>
<keyword evidence="1" id="KW-0677">Repeat</keyword>
<dbReference type="Proteomes" id="UP000572268">
    <property type="component" value="Unassembled WGS sequence"/>
</dbReference>